<sequence>MDKVFTEEKNHVEKLKNSINLALSEVEQILKKVGITNLDRLKELKTEGEFGPDFLMFLEQLHEKNAALNLKDKFKRIEELKYLLTQPYFARIDLRKSKSTDNIYIGKFGLSEASTSVTDWRAKIASVYYRYRYPQKNVYYDTPGGVERRDLLLKRTYEISDGELIKYYNNDIQLDENEIIIEKIGKKTGGVLEDIIETIQQSQMDIIESDPRQICIVQGCVGSGKSTVAIHKLAHIFFNYPNLIHSEKSIVVAKNQILVGYLSTLFPRLGIFDINYKTVREILVNLIFREQIQLKTNLDTPGDLKDFKLNDLKKLYISLEKIHASYETKLSDLFKVTEFEPFGGYKYSTNMSPSENINEILTELEEELTNQKDELKELPNDSIKAYLCRENIKSLRKLVNKLSDMKNDIKTH</sequence>
<dbReference type="InterPro" id="IPR027417">
    <property type="entry name" value="P-loop_NTPase"/>
</dbReference>
<feature type="coiled-coil region" evidence="1">
    <location>
        <begin position="354"/>
        <end position="381"/>
    </location>
</feature>
<name>A0A0G1AHA1_UNCKA</name>
<accession>A0A0G1AHA1</accession>
<protein>
    <submittedName>
        <fullName evidence="2">Superfamily I DNA helicase</fullName>
    </submittedName>
</protein>
<reference evidence="2 3" key="1">
    <citation type="journal article" date="2015" name="Nature">
        <title>rRNA introns, odd ribosomes, and small enigmatic genomes across a large radiation of phyla.</title>
        <authorList>
            <person name="Brown C.T."/>
            <person name="Hug L.A."/>
            <person name="Thomas B.C."/>
            <person name="Sharon I."/>
            <person name="Castelle C.J."/>
            <person name="Singh A."/>
            <person name="Wilkins M.J."/>
            <person name="Williams K.H."/>
            <person name="Banfield J.F."/>
        </authorList>
    </citation>
    <scope>NUCLEOTIDE SEQUENCE [LARGE SCALE GENOMIC DNA]</scope>
</reference>
<keyword evidence="2" id="KW-0067">ATP-binding</keyword>
<proteinExistence type="predicted"/>
<dbReference type="EMBL" id="LCDU01000004">
    <property type="protein sequence ID" value="KKS60437.1"/>
    <property type="molecule type" value="Genomic_DNA"/>
</dbReference>
<dbReference type="Proteomes" id="UP000034678">
    <property type="component" value="Unassembled WGS sequence"/>
</dbReference>
<gene>
    <name evidence="2" type="ORF">UV26_C0004G0027</name>
</gene>
<evidence type="ECO:0000256" key="1">
    <source>
        <dbReference type="SAM" id="Coils"/>
    </source>
</evidence>
<keyword evidence="2" id="KW-0347">Helicase</keyword>
<dbReference type="Gene3D" id="3.40.50.300">
    <property type="entry name" value="P-loop containing nucleotide triphosphate hydrolases"/>
    <property type="match status" value="1"/>
</dbReference>
<keyword evidence="1" id="KW-0175">Coiled coil</keyword>
<dbReference type="GO" id="GO:0004386">
    <property type="term" value="F:helicase activity"/>
    <property type="evidence" value="ECO:0007669"/>
    <property type="project" value="UniProtKB-KW"/>
</dbReference>
<dbReference type="AlphaFoldDB" id="A0A0G1AHA1"/>
<keyword evidence="2" id="KW-0378">Hydrolase</keyword>
<dbReference type="STRING" id="1619142.UV26_C0004G0027"/>
<organism evidence="2 3">
    <name type="scientific">candidate division WWE3 bacterium GW2011_GWF2_42_42</name>
    <dbReference type="NCBI Taxonomy" id="1619142"/>
    <lineage>
        <taxon>Bacteria</taxon>
        <taxon>Katanobacteria</taxon>
    </lineage>
</organism>
<feature type="non-terminal residue" evidence="2">
    <location>
        <position position="412"/>
    </location>
</feature>
<keyword evidence="2" id="KW-0547">Nucleotide-binding</keyword>
<dbReference type="SUPFAM" id="SSF52540">
    <property type="entry name" value="P-loop containing nucleoside triphosphate hydrolases"/>
    <property type="match status" value="1"/>
</dbReference>
<comment type="caution">
    <text evidence="2">The sequence shown here is derived from an EMBL/GenBank/DDBJ whole genome shotgun (WGS) entry which is preliminary data.</text>
</comment>
<evidence type="ECO:0000313" key="2">
    <source>
        <dbReference type="EMBL" id="KKS60437.1"/>
    </source>
</evidence>
<evidence type="ECO:0000313" key="3">
    <source>
        <dbReference type="Proteomes" id="UP000034678"/>
    </source>
</evidence>